<gene>
    <name evidence="1" type="ORF">FSP39_010748</name>
</gene>
<keyword evidence="2" id="KW-1185">Reference proteome</keyword>
<protein>
    <submittedName>
        <fullName evidence="1">Uncharacterized protein</fullName>
    </submittedName>
</protein>
<reference evidence="1" key="1">
    <citation type="submission" date="2019-08" db="EMBL/GenBank/DDBJ databases">
        <title>The improved chromosome-level genome for the pearl oyster Pinctada fucata martensii using PacBio sequencing and Hi-C.</title>
        <authorList>
            <person name="Zheng Z."/>
        </authorList>
    </citation>
    <scope>NUCLEOTIDE SEQUENCE</scope>
    <source>
        <strain evidence="1">ZZ-2019</strain>
        <tissue evidence="1">Adductor muscle</tissue>
    </source>
</reference>
<comment type="caution">
    <text evidence="1">The sequence shown here is derived from an EMBL/GenBank/DDBJ whole genome shotgun (WGS) entry which is preliminary data.</text>
</comment>
<dbReference type="EMBL" id="VSWD01000010">
    <property type="protein sequence ID" value="KAK3090300.1"/>
    <property type="molecule type" value="Genomic_DNA"/>
</dbReference>
<evidence type="ECO:0000313" key="2">
    <source>
        <dbReference type="Proteomes" id="UP001186944"/>
    </source>
</evidence>
<evidence type="ECO:0000313" key="1">
    <source>
        <dbReference type="EMBL" id="KAK3090300.1"/>
    </source>
</evidence>
<name>A0AA88XXL6_PINIB</name>
<organism evidence="1 2">
    <name type="scientific">Pinctada imbricata</name>
    <name type="common">Atlantic pearl-oyster</name>
    <name type="synonym">Pinctada martensii</name>
    <dbReference type="NCBI Taxonomy" id="66713"/>
    <lineage>
        <taxon>Eukaryota</taxon>
        <taxon>Metazoa</taxon>
        <taxon>Spiralia</taxon>
        <taxon>Lophotrochozoa</taxon>
        <taxon>Mollusca</taxon>
        <taxon>Bivalvia</taxon>
        <taxon>Autobranchia</taxon>
        <taxon>Pteriomorphia</taxon>
        <taxon>Pterioida</taxon>
        <taxon>Pterioidea</taxon>
        <taxon>Pteriidae</taxon>
        <taxon>Pinctada</taxon>
    </lineage>
</organism>
<dbReference type="AlphaFoldDB" id="A0AA88XXL6"/>
<dbReference type="Proteomes" id="UP001186944">
    <property type="component" value="Unassembled WGS sequence"/>
</dbReference>
<accession>A0AA88XXL6</accession>
<proteinExistence type="predicted"/>
<sequence length="301" mass="35320">MSKFMFHLRFSREEDYLHKHELYEMLRSRNLYQVQFDLKKKLQKRIRAIELTEKVHAATFQSKKSLFLQDIQDKIRKRNKHTSTEMNGRYRDEKEKKQRPLSFSQLLKLARDDEGKQRAQTAPEIVGYLEEEEAENVFDEVDAENLDNIITTRRSLTFCGKTFHVTKSAGKSRSSIMKGLQEEKVQENNEQDGVDAAIGQTTNTPLPAIDLTQGITESKTVMFHEEDDSIKKSSKNETSELHKLSMFEVGLTTPDGQLILSRDDYDKYMDKFRQATKRRLVKQRRKSETLNEQVRRFSIDN</sequence>